<evidence type="ECO:0000313" key="4">
    <source>
        <dbReference type="EMBL" id="RGS47063.1"/>
    </source>
</evidence>
<dbReference type="PANTHER" id="PTHR46401">
    <property type="entry name" value="GLYCOSYLTRANSFERASE WBBK-RELATED"/>
    <property type="match status" value="1"/>
</dbReference>
<dbReference type="AlphaFoldDB" id="A0AA92W205"/>
<organism evidence="4 5">
    <name type="scientific">Segatella copri</name>
    <dbReference type="NCBI Taxonomy" id="165179"/>
    <lineage>
        <taxon>Bacteria</taxon>
        <taxon>Pseudomonadati</taxon>
        <taxon>Bacteroidota</taxon>
        <taxon>Bacteroidia</taxon>
        <taxon>Bacteroidales</taxon>
        <taxon>Prevotellaceae</taxon>
        <taxon>Segatella</taxon>
    </lineage>
</organism>
<accession>A0AA92W205</accession>
<gene>
    <name evidence="4" type="ORF">DWX90_08130</name>
</gene>
<proteinExistence type="predicted"/>
<dbReference type="InterPro" id="IPR028098">
    <property type="entry name" value="Glyco_trans_4-like_N"/>
</dbReference>
<keyword evidence="1" id="KW-0808">Transferase</keyword>
<name>A0AA92W205_9BACT</name>
<dbReference type="PANTHER" id="PTHR46401:SF2">
    <property type="entry name" value="GLYCOSYLTRANSFERASE WBBK-RELATED"/>
    <property type="match status" value="1"/>
</dbReference>
<dbReference type="GO" id="GO:0009103">
    <property type="term" value="P:lipopolysaccharide biosynthetic process"/>
    <property type="evidence" value="ECO:0007669"/>
    <property type="project" value="TreeGrafter"/>
</dbReference>
<evidence type="ECO:0000256" key="1">
    <source>
        <dbReference type="ARBA" id="ARBA00022679"/>
    </source>
</evidence>
<evidence type="ECO:0000259" key="2">
    <source>
        <dbReference type="Pfam" id="PF00534"/>
    </source>
</evidence>
<dbReference type="GO" id="GO:0016757">
    <property type="term" value="F:glycosyltransferase activity"/>
    <property type="evidence" value="ECO:0007669"/>
    <property type="project" value="InterPro"/>
</dbReference>
<reference evidence="4 5" key="1">
    <citation type="submission" date="2018-08" db="EMBL/GenBank/DDBJ databases">
        <title>A genome reference for cultivated species of the human gut microbiota.</title>
        <authorList>
            <person name="Zou Y."/>
            <person name="Xue W."/>
            <person name="Luo G."/>
        </authorList>
    </citation>
    <scope>NUCLEOTIDE SEQUENCE [LARGE SCALE GENOMIC DNA]</scope>
    <source>
        <strain evidence="4 5">AF22-1</strain>
    </source>
</reference>
<dbReference type="InterPro" id="IPR001296">
    <property type="entry name" value="Glyco_trans_1"/>
</dbReference>
<protein>
    <submittedName>
        <fullName evidence="4">Glycosyltransferase</fullName>
    </submittedName>
</protein>
<feature type="domain" description="Glycosyltransferase subfamily 4-like N-terminal" evidence="3">
    <location>
        <begin position="31"/>
        <end position="216"/>
    </location>
</feature>
<comment type="caution">
    <text evidence="4">The sequence shown here is derived from an EMBL/GenBank/DDBJ whole genome shotgun (WGS) entry which is preliminary data.</text>
</comment>
<dbReference type="Pfam" id="PF13439">
    <property type="entry name" value="Glyco_transf_4"/>
    <property type="match status" value="1"/>
</dbReference>
<feature type="domain" description="Glycosyl transferase family 1" evidence="2">
    <location>
        <begin position="225"/>
        <end position="372"/>
    </location>
</feature>
<evidence type="ECO:0000313" key="5">
    <source>
        <dbReference type="Proteomes" id="UP000286113"/>
    </source>
</evidence>
<dbReference type="Gene3D" id="3.40.50.2000">
    <property type="entry name" value="Glycogen Phosphorylase B"/>
    <property type="match status" value="2"/>
</dbReference>
<dbReference type="Proteomes" id="UP000286113">
    <property type="component" value="Unassembled WGS sequence"/>
</dbReference>
<dbReference type="SUPFAM" id="SSF53756">
    <property type="entry name" value="UDP-Glycosyltransferase/glycogen phosphorylase"/>
    <property type="match status" value="1"/>
</dbReference>
<evidence type="ECO:0000259" key="3">
    <source>
        <dbReference type="Pfam" id="PF13439"/>
    </source>
</evidence>
<dbReference type="Pfam" id="PF00534">
    <property type="entry name" value="Glycos_transf_1"/>
    <property type="match status" value="1"/>
</dbReference>
<dbReference type="EMBL" id="QRVN01000014">
    <property type="protein sequence ID" value="RGS47063.1"/>
    <property type="molecule type" value="Genomic_DNA"/>
</dbReference>
<sequence>MKLLQINITANWGSHGKIAEGIGQLAIKEGWESYIAYGRWYNPSKSHLYQIGSMMDERIHGIASRILDNHGLMSKHATRQLISYIEEINPNIIHLHNIHGYYLNYPLLMEFLAKYNKPVVWTLHDCWTFTGHCAHYMFVKCYKWQTHCEKCPQKKAYPSSLLLDKSYRNFELKKKYFNSIPNLTLVPVSKWLEGEVRKSFLKNNPLHQIYNGIDMETFKPSFEIDIRTKYQLAPNTKIILGVASNWYRKGLEDFISLSKTLPEDYKIILVGINEKDAQNIPDEIIAIRRTENINEMRCLYSQADVFFNPTIEDNFPTTNIESLACGTPIVTYKTGGCEEAISAETGYAVEPKNLEKAKGYILEICEKDKKVYQLSCRQRAMKLFDKNERFIEYINLYKQLI</sequence>